<evidence type="ECO:0000256" key="1">
    <source>
        <dbReference type="SAM" id="Phobius"/>
    </source>
</evidence>
<evidence type="ECO:0000313" key="3">
    <source>
        <dbReference type="Proteomes" id="UP000036458"/>
    </source>
</evidence>
<feature type="transmembrane region" description="Helical" evidence="1">
    <location>
        <begin position="54"/>
        <end position="72"/>
    </location>
</feature>
<dbReference type="KEGG" id="ruf:TH63_19670"/>
<sequence length="104" mass="11680">MEKKQNTVMALAMGALIFLTLEVAVYYSLVTWLIPTDPEVEAAGGSIVRNWNKVMYFILVYMGVVVGALLIASSQVPRGYRGHVMFWFYLSLPMLLVLLMLAFS</sequence>
<keyword evidence="1" id="KW-0472">Membrane</keyword>
<keyword evidence="3" id="KW-1185">Reference proteome</keyword>
<dbReference type="EMBL" id="CP010777">
    <property type="protein sequence ID" value="AKQ47367.1"/>
    <property type="molecule type" value="Genomic_DNA"/>
</dbReference>
<dbReference type="RefSeq" id="WP_048922463.1">
    <property type="nucleotide sequence ID" value="NZ_CP010777.1"/>
</dbReference>
<dbReference type="PATRIC" id="fig|1379910.4.peg.4289"/>
<dbReference type="Proteomes" id="UP000036458">
    <property type="component" value="Chromosome"/>
</dbReference>
<dbReference type="OrthoDB" id="893827at2"/>
<keyword evidence="1" id="KW-0812">Transmembrane</keyword>
<dbReference type="AlphaFoldDB" id="A0A0H4VTU7"/>
<protein>
    <submittedName>
        <fullName evidence="2">Uncharacterized protein</fullName>
    </submittedName>
</protein>
<feature type="transmembrane region" description="Helical" evidence="1">
    <location>
        <begin position="84"/>
        <end position="103"/>
    </location>
</feature>
<reference evidence="2 3" key="1">
    <citation type="submission" date="2015-01" db="EMBL/GenBank/DDBJ databases">
        <title>Rufibacter sp./DG31D/ whole genome sequencing.</title>
        <authorList>
            <person name="Kim M.K."/>
            <person name="Srinivasan S."/>
            <person name="Lee J.-J."/>
        </authorList>
    </citation>
    <scope>NUCLEOTIDE SEQUENCE [LARGE SCALE GENOMIC DNA]</scope>
    <source>
        <strain evidence="2 3">DG31D</strain>
    </source>
</reference>
<accession>A0A0H4VTU7</accession>
<proteinExistence type="predicted"/>
<feature type="transmembrane region" description="Helical" evidence="1">
    <location>
        <begin position="7"/>
        <end position="34"/>
    </location>
</feature>
<name>A0A0H4VTU7_9BACT</name>
<keyword evidence="1" id="KW-1133">Transmembrane helix</keyword>
<evidence type="ECO:0000313" key="2">
    <source>
        <dbReference type="EMBL" id="AKQ47367.1"/>
    </source>
</evidence>
<gene>
    <name evidence="2" type="ORF">TH63_19670</name>
</gene>
<organism evidence="2 3">
    <name type="scientific">Rufibacter radiotolerans</name>
    <dbReference type="NCBI Taxonomy" id="1379910"/>
    <lineage>
        <taxon>Bacteria</taxon>
        <taxon>Pseudomonadati</taxon>
        <taxon>Bacteroidota</taxon>
        <taxon>Cytophagia</taxon>
        <taxon>Cytophagales</taxon>
        <taxon>Hymenobacteraceae</taxon>
        <taxon>Rufibacter</taxon>
    </lineage>
</organism>
<dbReference type="STRING" id="1379910.TH63_19670"/>